<gene>
    <name evidence="4" type="ORF">SAMN02743940_0036</name>
</gene>
<keyword evidence="1" id="KW-0547">Nucleotide-binding</keyword>
<evidence type="ECO:0000256" key="1">
    <source>
        <dbReference type="ARBA" id="ARBA00022741"/>
    </source>
</evidence>
<dbReference type="EMBL" id="FSRO01000002">
    <property type="protein sequence ID" value="SIO49267.1"/>
    <property type="molecule type" value="Genomic_DNA"/>
</dbReference>
<sequence>MSIIKLEISLKRVQSFIFDVPKLKAMLGANAMIGETMRNVLPGLMERNGKGCKFIWPEDIKYDLKDDCLKGLKEHLDDPAMLYQKGILARDGGHFIVAFSEESDAKAFRELAEKELAKHLPGVLFQARIKPLEQTEDEKNLKKAPEEDSTQTVPQEIHVLNLPVLQICQVTGKEPASPQEEGKDIPVARSVTERENKGKEFNQGHACDIIGLMHDSLYPDKDMGWKRPNDLAALVSGDYLALIHADGNGIGLRYKEWKDKEKSVKPEHNEARGEIFYRSMRVAARKAVVSALSKTFTERGGNRPYQVLMLGGDDLLLVCRAKNALEFAHNYAHELKNYKLADGNPLHVALGVVIAQSSYPLHRLHELAENLASSAKRLYRALPVGERTSVIDWQIVTQSWFADVEVARQQGEKRVYAVDDKTETLLFTDRPYRVLGNDSLEGLLTSAKALGGKDDNKVSRSALRGLRGACEQGRLTGELAFERLPDCVRKVLSIDDRKLWQQCEENKPLYMTRALDVIGIWEISRLGGIND</sequence>
<dbReference type="Proteomes" id="UP000185062">
    <property type="component" value="Unassembled WGS sequence"/>
</dbReference>
<dbReference type="GO" id="GO:0000166">
    <property type="term" value="F:nucleotide binding"/>
    <property type="evidence" value="ECO:0007669"/>
    <property type="project" value="UniProtKB-KW"/>
</dbReference>
<evidence type="ECO:0000256" key="2">
    <source>
        <dbReference type="ARBA" id="ARBA00023118"/>
    </source>
</evidence>
<dbReference type="InterPro" id="IPR054767">
    <property type="entry name" value="Cas10-Cmr2_palm2"/>
</dbReference>
<keyword evidence="5" id="KW-1185">Reference proteome</keyword>
<evidence type="ECO:0000259" key="3">
    <source>
        <dbReference type="Pfam" id="PF22335"/>
    </source>
</evidence>
<reference evidence="4 5" key="1">
    <citation type="submission" date="2016-12" db="EMBL/GenBank/DDBJ databases">
        <authorList>
            <person name="Song W.-J."/>
            <person name="Kurnit D.M."/>
        </authorList>
    </citation>
    <scope>NUCLEOTIDE SEQUENCE [LARGE SCALE GENOMIC DNA]</scope>
    <source>
        <strain evidence="4 5">ATCC 49181</strain>
    </source>
</reference>
<dbReference type="GO" id="GO:0051607">
    <property type="term" value="P:defense response to virus"/>
    <property type="evidence" value="ECO:0007669"/>
    <property type="project" value="UniProtKB-KW"/>
</dbReference>
<keyword evidence="2" id="KW-0051">Antiviral defense</keyword>
<dbReference type="eggNOG" id="COG1353">
    <property type="taxonomic scope" value="Bacteria"/>
</dbReference>
<dbReference type="RefSeq" id="WP_028462373.1">
    <property type="nucleotide sequence ID" value="NZ_FSRO01000002.1"/>
</dbReference>
<dbReference type="Gene3D" id="3.30.70.270">
    <property type="match status" value="1"/>
</dbReference>
<dbReference type="AlphaFoldDB" id="A0A1N6JYQ8"/>
<dbReference type="InterPro" id="IPR043128">
    <property type="entry name" value="Rev_trsase/Diguanyl_cyclase"/>
</dbReference>
<feature type="domain" description="Cas10/Cmr2 second palm" evidence="3">
    <location>
        <begin position="239"/>
        <end position="377"/>
    </location>
</feature>
<evidence type="ECO:0000313" key="5">
    <source>
        <dbReference type="Proteomes" id="UP000185062"/>
    </source>
</evidence>
<evidence type="ECO:0000313" key="4">
    <source>
        <dbReference type="EMBL" id="SIO49267.1"/>
    </source>
</evidence>
<proteinExistence type="predicted"/>
<accession>A0A1N6JYQ8</accession>
<dbReference type="Pfam" id="PF22335">
    <property type="entry name" value="Cas10-Cmr2_palm2"/>
    <property type="match status" value="1"/>
</dbReference>
<dbReference type="STRING" id="44575.SAMN05216419_10564"/>
<organism evidence="4 5">
    <name type="scientific">Nitrosomonas cryotolerans ATCC 49181</name>
    <dbReference type="NCBI Taxonomy" id="1131553"/>
    <lineage>
        <taxon>Bacteria</taxon>
        <taxon>Pseudomonadati</taxon>
        <taxon>Pseudomonadota</taxon>
        <taxon>Betaproteobacteria</taxon>
        <taxon>Nitrosomonadales</taxon>
        <taxon>Nitrosomonadaceae</taxon>
        <taxon>Nitrosomonas</taxon>
    </lineage>
</organism>
<name>A0A1N6JYQ8_9PROT</name>
<protein>
    <recommendedName>
        <fullName evidence="3">Cas10/Cmr2 second palm domain-containing protein</fullName>
    </recommendedName>
</protein>